<dbReference type="Proteomes" id="UP000709959">
    <property type="component" value="Unassembled WGS sequence"/>
</dbReference>
<keyword evidence="5" id="KW-0347">Helicase</keyword>
<dbReference type="EMBL" id="JADKCH010000032">
    <property type="protein sequence ID" value="MBK8573802.1"/>
    <property type="molecule type" value="Genomic_DNA"/>
</dbReference>
<dbReference type="AlphaFoldDB" id="A0A936K8S3"/>
<reference evidence="5 6" key="1">
    <citation type="submission" date="2020-10" db="EMBL/GenBank/DDBJ databases">
        <title>Connecting structure to function with the recovery of over 1000 high-quality activated sludge metagenome-assembled genomes encoding full-length rRNA genes using long-read sequencing.</title>
        <authorList>
            <person name="Singleton C.M."/>
            <person name="Petriglieri F."/>
            <person name="Kristensen J.M."/>
            <person name="Kirkegaard R.H."/>
            <person name="Michaelsen T.Y."/>
            <person name="Andersen M.H."/>
            <person name="Karst S.M."/>
            <person name="Dueholm M.S."/>
            <person name="Nielsen P.H."/>
            <person name="Albertsen M."/>
        </authorList>
    </citation>
    <scope>NUCLEOTIDE SEQUENCE [LARGE SCALE GENOMIC DNA]</scope>
    <source>
        <strain evidence="5">OdNE_18-Q3-R46-58_MAXAC.008</strain>
    </source>
</reference>
<accession>A0A936K8S3</accession>
<dbReference type="InterPro" id="IPR014001">
    <property type="entry name" value="Helicase_ATP-bd"/>
</dbReference>
<dbReference type="InterPro" id="IPR038718">
    <property type="entry name" value="SNF2-like_sf"/>
</dbReference>
<dbReference type="SUPFAM" id="SSF52540">
    <property type="entry name" value="P-loop containing nucleoside triphosphate hydrolases"/>
    <property type="match status" value="2"/>
</dbReference>
<proteinExistence type="predicted"/>
<dbReference type="FunFam" id="3.40.50.300:FF:000533">
    <property type="entry name" value="Helicase, Snf2 family"/>
    <property type="match status" value="1"/>
</dbReference>
<feature type="region of interest" description="Disordered" evidence="2">
    <location>
        <begin position="1016"/>
        <end position="1047"/>
    </location>
</feature>
<evidence type="ECO:0000259" key="3">
    <source>
        <dbReference type="PROSITE" id="PS51192"/>
    </source>
</evidence>
<dbReference type="Gene3D" id="3.40.50.10810">
    <property type="entry name" value="Tandem AAA-ATPase domain"/>
    <property type="match status" value="1"/>
</dbReference>
<name>A0A936K8S3_9BACT</name>
<sequence>MLNPFLQYRPQDRGFLLCMPEAVDAAEWVRALRTLPGELQGRERLTPAKAQIFLPDGSLVEMHAVPLRWQRAYPWLSSLALRPGNAGPTLRFWAMALRLLQSLVVRGAMLPQLDTRGNPWKARWGISLTSPSDRAALRQLAEAMPPAAVAFPENDTWAFTKTVALGELDAFDIEDDLAMPPAADAVLTAFLEDGADFIMRFVSGGLRAGDDPRLGLIHRLRGHKRDRLPWDERIMVALSHQLPEFPTTGITERTLGEQLAQWSEGARPQWLRPSLRLETPDVPTALQAVQDADRMAEEGWILRVGLETEAGADIGVAKLWEPSTEPEVLQARQVLLRGLARAVPFFPALERALSGQKPEDLVLRPTEAWGFLTRGAAQLKEAGFLVHIPEGLADFGGAKRLRAKVRLGARNVLDSAPLAQAGLEGSVSADWSLMLGDDALSVEDFAQMASLKHPLVAWKGKWVALDPETLKQISTVIQASRGAGFESMTKGEALAAALTGTARIPGVSEAIEVEVAGDFGAALEDLKILPDKPIVQPASFHGQLRPYQLRGLAWLEGLSRHGLGGILADDMGLGKTIQVLALLLHRQTERPEFGPATLLVCPTSLLGNWERELAKFAPSLPVFVHHGNNRDRLPNTFKPHTLVLTTYGVVRREEDTFASRSWGMVVVDEAQAIKNAGSAQAKAIRKLRGAFRLALTGTPIENRLTELWAIMSAGLPGYLGSESHFKERFANPIEKYRDPDAANELRQRIGPFILRRLKSDKAIIQDLPEKHEMKVFTTLSREQAELYQYRVEKMDEELDAASSGIERRGRILALLTHLKQICNHPSQFLKAQGPYRGRSGKLDRLTEMLEEVVEAGERALVFTQFKEMGDRLQIHLQDALGFEPPFLHGGTSREGRDELVRSFQEDPDSPPVLLLSLKAGGVGLNLTAATHVFHFDRWWNPAVEDQATDRTYRIGQTKNVQVHKLVTIGTLEEKIDALLESKRDLADRVVGSGEGWLTELDDDALRRLVALDPDAELLDPDEGNGDEPAAPKPGAKLGRRKVKEVAE</sequence>
<feature type="domain" description="Helicase ATP-binding" evidence="3">
    <location>
        <begin position="556"/>
        <end position="717"/>
    </location>
</feature>
<feature type="compositionally biased region" description="Acidic residues" evidence="2">
    <location>
        <begin position="1016"/>
        <end position="1025"/>
    </location>
</feature>
<keyword evidence="5" id="KW-0067">ATP-binding</keyword>
<dbReference type="Pfam" id="PF00271">
    <property type="entry name" value="Helicase_C"/>
    <property type="match status" value="1"/>
</dbReference>
<dbReference type="Pfam" id="PF00176">
    <property type="entry name" value="SNF2-rel_dom"/>
    <property type="match status" value="1"/>
</dbReference>
<evidence type="ECO:0000259" key="4">
    <source>
        <dbReference type="PROSITE" id="PS51194"/>
    </source>
</evidence>
<feature type="compositionally biased region" description="Basic residues" evidence="2">
    <location>
        <begin position="1037"/>
        <end position="1047"/>
    </location>
</feature>
<dbReference type="InterPro" id="IPR022138">
    <property type="entry name" value="DUF3670"/>
</dbReference>
<dbReference type="SMART" id="SM00487">
    <property type="entry name" value="DEXDc"/>
    <property type="match status" value="1"/>
</dbReference>
<keyword evidence="1" id="KW-0378">Hydrolase</keyword>
<evidence type="ECO:0000313" key="6">
    <source>
        <dbReference type="Proteomes" id="UP000709959"/>
    </source>
</evidence>
<dbReference type="GO" id="GO:0016787">
    <property type="term" value="F:hydrolase activity"/>
    <property type="evidence" value="ECO:0007669"/>
    <property type="project" value="UniProtKB-KW"/>
</dbReference>
<dbReference type="InterPro" id="IPR049730">
    <property type="entry name" value="SNF2/RAD54-like_C"/>
</dbReference>
<organism evidence="5 6">
    <name type="scientific">Candidatus Geothrix odensensis</name>
    <dbReference type="NCBI Taxonomy" id="2954440"/>
    <lineage>
        <taxon>Bacteria</taxon>
        <taxon>Pseudomonadati</taxon>
        <taxon>Acidobacteriota</taxon>
        <taxon>Holophagae</taxon>
        <taxon>Holophagales</taxon>
        <taxon>Holophagaceae</taxon>
        <taxon>Geothrix</taxon>
    </lineage>
</organism>
<dbReference type="InterPro" id="IPR001650">
    <property type="entry name" value="Helicase_C-like"/>
</dbReference>
<dbReference type="GO" id="GO:0005524">
    <property type="term" value="F:ATP binding"/>
    <property type="evidence" value="ECO:0007669"/>
    <property type="project" value="InterPro"/>
</dbReference>
<dbReference type="Pfam" id="PF12419">
    <property type="entry name" value="DUF3670"/>
    <property type="match status" value="1"/>
</dbReference>
<dbReference type="CDD" id="cd18793">
    <property type="entry name" value="SF2_C_SNF"/>
    <property type="match status" value="1"/>
</dbReference>
<dbReference type="Gene3D" id="3.40.50.300">
    <property type="entry name" value="P-loop containing nucleotide triphosphate hydrolases"/>
    <property type="match status" value="1"/>
</dbReference>
<dbReference type="SMART" id="SM00490">
    <property type="entry name" value="HELICc"/>
    <property type="match status" value="1"/>
</dbReference>
<dbReference type="PROSITE" id="PS51194">
    <property type="entry name" value="HELICASE_CTER"/>
    <property type="match status" value="1"/>
</dbReference>
<gene>
    <name evidence="5" type="ORF">IPN91_14560</name>
</gene>
<protein>
    <submittedName>
        <fullName evidence="5">DEAD/DEAH box helicase</fullName>
    </submittedName>
</protein>
<dbReference type="PROSITE" id="PS51192">
    <property type="entry name" value="HELICASE_ATP_BIND_1"/>
    <property type="match status" value="1"/>
</dbReference>
<comment type="caution">
    <text evidence="5">The sequence shown here is derived from an EMBL/GenBank/DDBJ whole genome shotgun (WGS) entry which is preliminary data.</text>
</comment>
<feature type="domain" description="Helicase C-terminal" evidence="4">
    <location>
        <begin position="844"/>
        <end position="1001"/>
    </location>
</feature>
<keyword evidence="5" id="KW-0547">Nucleotide-binding</keyword>
<dbReference type="PANTHER" id="PTHR10799">
    <property type="entry name" value="SNF2/RAD54 HELICASE FAMILY"/>
    <property type="match status" value="1"/>
</dbReference>
<dbReference type="InterPro" id="IPR000330">
    <property type="entry name" value="SNF2_N"/>
</dbReference>
<dbReference type="CDD" id="cd18012">
    <property type="entry name" value="DEXQc_arch_SWI2_SNF2"/>
    <property type="match status" value="1"/>
</dbReference>
<evidence type="ECO:0000256" key="1">
    <source>
        <dbReference type="ARBA" id="ARBA00022801"/>
    </source>
</evidence>
<evidence type="ECO:0000313" key="5">
    <source>
        <dbReference type="EMBL" id="MBK8573802.1"/>
    </source>
</evidence>
<dbReference type="GO" id="GO:0004386">
    <property type="term" value="F:helicase activity"/>
    <property type="evidence" value="ECO:0007669"/>
    <property type="project" value="UniProtKB-KW"/>
</dbReference>
<evidence type="ECO:0000256" key="2">
    <source>
        <dbReference type="SAM" id="MobiDB-lite"/>
    </source>
</evidence>
<dbReference type="InterPro" id="IPR027417">
    <property type="entry name" value="P-loop_NTPase"/>
</dbReference>